<accession>A0ABY8SUL4</accession>
<keyword evidence="1" id="KW-0472">Membrane</keyword>
<dbReference type="Proteomes" id="UP001240697">
    <property type="component" value="Chromosome"/>
</dbReference>
<feature type="transmembrane region" description="Helical" evidence="1">
    <location>
        <begin position="51"/>
        <end position="73"/>
    </location>
</feature>
<reference evidence="2 3" key="1">
    <citation type="submission" date="2023-05" db="EMBL/GenBank/DDBJ databases">
        <authorList>
            <person name="Yin Y."/>
            <person name="Lu Z."/>
        </authorList>
    </citation>
    <scope>NUCLEOTIDE SEQUENCE [LARGE SCALE GENOMIC DNA]</scope>
    <source>
        <strain evidence="2 3">ZM22</strain>
    </source>
</reference>
<feature type="transmembrane region" description="Helical" evidence="1">
    <location>
        <begin position="7"/>
        <end position="31"/>
    </location>
</feature>
<evidence type="ECO:0000313" key="3">
    <source>
        <dbReference type="Proteomes" id="UP001240697"/>
    </source>
</evidence>
<keyword evidence="1" id="KW-0812">Transmembrane</keyword>
<keyword evidence="3" id="KW-1185">Reference proteome</keyword>
<proteinExistence type="predicted"/>
<dbReference type="RefSeq" id="WP_283487526.1">
    <property type="nucleotide sequence ID" value="NZ_CP125947.1"/>
</dbReference>
<keyword evidence="1" id="KW-1133">Transmembrane helix</keyword>
<evidence type="ECO:0000313" key="2">
    <source>
        <dbReference type="EMBL" id="WHS66450.1"/>
    </source>
</evidence>
<protein>
    <submittedName>
        <fullName evidence="2">Uncharacterized protein</fullName>
    </submittedName>
</protein>
<gene>
    <name evidence="2" type="ORF">QMY55_04735</name>
</gene>
<evidence type="ECO:0000256" key="1">
    <source>
        <dbReference type="SAM" id="Phobius"/>
    </source>
</evidence>
<organism evidence="2 3">
    <name type="scientific">Comamonas resistens</name>
    <dbReference type="NCBI Taxonomy" id="3046670"/>
    <lineage>
        <taxon>Bacteria</taxon>
        <taxon>Pseudomonadati</taxon>
        <taxon>Pseudomonadota</taxon>
        <taxon>Betaproteobacteria</taxon>
        <taxon>Burkholderiales</taxon>
        <taxon>Comamonadaceae</taxon>
        <taxon>Comamonas</taxon>
    </lineage>
</organism>
<name>A0ABY8SUL4_9BURK</name>
<dbReference type="EMBL" id="CP125947">
    <property type="protein sequence ID" value="WHS66450.1"/>
    <property type="molecule type" value="Genomic_DNA"/>
</dbReference>
<sequence>MIPGAGGAAAAGFLLMVLAAFIGALLLLWWGWRLWNERRGTPRPPLRLWQWGLAIVLSVLPISTALSLAQWALHDFMRERKMAQQDRLKHFTLRQALPWGEITLPAGSHAQRELLEGDERLRGDASDLRSLTDIRFAQAVTWGEVSVNAMSLSGRQLLLELDRPHRFAAPAQAQDCPAGFTAQFNALKEPVLLADVPYPVYEARPLNMADWVFDSCYQTQPIAVRYWRDGELVWAKAPDYGYEE</sequence>